<dbReference type="PROSITE" id="PS50835">
    <property type="entry name" value="IG_LIKE"/>
    <property type="match status" value="1"/>
</dbReference>
<evidence type="ECO:0000259" key="2">
    <source>
        <dbReference type="PROSITE" id="PS50835"/>
    </source>
</evidence>
<dbReference type="Proteomes" id="UP000824782">
    <property type="component" value="Unassembled WGS sequence"/>
</dbReference>
<dbReference type="SUPFAM" id="SSF48726">
    <property type="entry name" value="Immunoglobulin"/>
    <property type="match status" value="1"/>
</dbReference>
<dbReference type="PANTHER" id="PTHR15343:SF0">
    <property type="entry name" value="T-CELL ANTIGEN CD7"/>
    <property type="match status" value="1"/>
</dbReference>
<comment type="caution">
    <text evidence="3">The sequence shown here is derived from an EMBL/GenBank/DDBJ whole genome shotgun (WGS) entry which is preliminary data.</text>
</comment>
<name>A0AAV7B2M6_ENGPU</name>
<feature type="signal peptide" evidence="1">
    <location>
        <begin position="1"/>
        <end position="25"/>
    </location>
</feature>
<dbReference type="InterPro" id="IPR013783">
    <property type="entry name" value="Ig-like_fold"/>
</dbReference>
<dbReference type="Gene3D" id="2.60.40.10">
    <property type="entry name" value="Immunoglobulins"/>
    <property type="match status" value="1"/>
</dbReference>
<dbReference type="Pfam" id="PF07686">
    <property type="entry name" value="V-set"/>
    <property type="match status" value="1"/>
</dbReference>
<feature type="chain" id="PRO_5043989421" description="Ig-like domain-containing protein" evidence="1">
    <location>
        <begin position="26"/>
        <end position="144"/>
    </location>
</feature>
<accession>A0AAV7B2M6</accession>
<dbReference type="SMART" id="SM00409">
    <property type="entry name" value="IG"/>
    <property type="match status" value="1"/>
</dbReference>
<dbReference type="GO" id="GO:0002250">
    <property type="term" value="P:adaptive immune response"/>
    <property type="evidence" value="ECO:0007669"/>
    <property type="project" value="InterPro"/>
</dbReference>
<organism evidence="3 4">
    <name type="scientific">Engystomops pustulosus</name>
    <name type="common">Tungara frog</name>
    <name type="synonym">Physalaemus pustulosus</name>
    <dbReference type="NCBI Taxonomy" id="76066"/>
    <lineage>
        <taxon>Eukaryota</taxon>
        <taxon>Metazoa</taxon>
        <taxon>Chordata</taxon>
        <taxon>Craniata</taxon>
        <taxon>Vertebrata</taxon>
        <taxon>Euteleostomi</taxon>
        <taxon>Amphibia</taxon>
        <taxon>Batrachia</taxon>
        <taxon>Anura</taxon>
        <taxon>Neobatrachia</taxon>
        <taxon>Hyloidea</taxon>
        <taxon>Leptodactylidae</taxon>
        <taxon>Leiuperinae</taxon>
        <taxon>Engystomops</taxon>
    </lineage>
</organism>
<dbReference type="EMBL" id="WNYA01000006">
    <property type="protein sequence ID" value="KAG8565568.1"/>
    <property type="molecule type" value="Genomic_DNA"/>
</dbReference>
<gene>
    <name evidence="3" type="ORF">GDO81_012906</name>
</gene>
<keyword evidence="4" id="KW-1185">Reference proteome</keyword>
<dbReference type="PANTHER" id="PTHR15343">
    <property type="entry name" value="CD7"/>
    <property type="match status" value="1"/>
</dbReference>
<dbReference type="InterPro" id="IPR013106">
    <property type="entry name" value="Ig_V-set"/>
</dbReference>
<dbReference type="InterPro" id="IPR003599">
    <property type="entry name" value="Ig_sub"/>
</dbReference>
<dbReference type="GO" id="GO:0038023">
    <property type="term" value="F:signaling receptor activity"/>
    <property type="evidence" value="ECO:0007669"/>
    <property type="project" value="InterPro"/>
</dbReference>
<proteinExistence type="predicted"/>
<dbReference type="SMART" id="SM00406">
    <property type="entry name" value="IGv"/>
    <property type="match status" value="1"/>
</dbReference>
<evidence type="ECO:0000256" key="1">
    <source>
        <dbReference type="SAM" id="SignalP"/>
    </source>
</evidence>
<evidence type="ECO:0000313" key="4">
    <source>
        <dbReference type="Proteomes" id="UP000824782"/>
    </source>
</evidence>
<reference evidence="3" key="1">
    <citation type="thesis" date="2020" institute="ProQuest LLC" country="789 East Eisenhower Parkway, Ann Arbor, MI, USA">
        <title>Comparative Genomics and Chromosome Evolution.</title>
        <authorList>
            <person name="Mudd A.B."/>
        </authorList>
    </citation>
    <scope>NUCLEOTIDE SEQUENCE</scope>
    <source>
        <strain evidence="3">237g6f4</strain>
        <tissue evidence="3">Blood</tissue>
    </source>
</reference>
<feature type="domain" description="Ig-like" evidence="2">
    <location>
        <begin position="32"/>
        <end position="127"/>
    </location>
</feature>
<evidence type="ECO:0000313" key="3">
    <source>
        <dbReference type="EMBL" id="KAG8565568.1"/>
    </source>
</evidence>
<dbReference type="AlphaFoldDB" id="A0AAV7B2M6"/>
<dbReference type="InterPro" id="IPR036179">
    <property type="entry name" value="Ig-like_dom_sf"/>
</dbReference>
<keyword evidence="1" id="KW-0732">Signal</keyword>
<protein>
    <recommendedName>
        <fullName evidence="2">Ig-like domain-containing protein</fullName>
    </recommendedName>
</protein>
<sequence>MRAACSTEMMMTIFLSLLIFSLVLDICFTGDEQVAQRPDKIEANSGETVNFTCTVSGIAIEVATVRKRFTKIMNAEKSTFKVDSIYEDRLSGSGSSTSFTVTFRNLTVEDSDIYLCNVLTVNKKEIYTHGTLLIVHPAPNGKFL</sequence>
<dbReference type="InterPro" id="IPR039090">
    <property type="entry name" value="CD7"/>
</dbReference>
<dbReference type="InterPro" id="IPR007110">
    <property type="entry name" value="Ig-like_dom"/>
</dbReference>
<dbReference type="GO" id="GO:0016020">
    <property type="term" value="C:membrane"/>
    <property type="evidence" value="ECO:0007669"/>
    <property type="project" value="InterPro"/>
</dbReference>